<comment type="caution">
    <text evidence="5">Lacks conserved residue(s) required for the propagation of feature annotation.</text>
</comment>
<dbReference type="PROSITE" id="PS01187">
    <property type="entry name" value="EGF_CA"/>
    <property type="match status" value="1"/>
</dbReference>
<gene>
    <name evidence="7" type="primary">LOC122143683</name>
</gene>
<dbReference type="GO" id="GO:0005509">
    <property type="term" value="F:calcium ion binding"/>
    <property type="evidence" value="ECO:0007669"/>
    <property type="project" value="InterPro"/>
</dbReference>
<evidence type="ECO:0000256" key="4">
    <source>
        <dbReference type="ARBA" id="ARBA00023157"/>
    </source>
</evidence>
<feature type="domain" description="EGF-like" evidence="6">
    <location>
        <begin position="43"/>
        <end position="85"/>
    </location>
</feature>
<dbReference type="InterPro" id="IPR024731">
    <property type="entry name" value="NELL2-like_EGF"/>
</dbReference>
<dbReference type="Pfam" id="PF07645">
    <property type="entry name" value="EGF_CA"/>
    <property type="match status" value="1"/>
</dbReference>
<reference evidence="7" key="1">
    <citation type="submission" date="2025-08" db="UniProtKB">
        <authorList>
            <consortium name="RefSeq"/>
        </authorList>
    </citation>
    <scope>IDENTIFICATION</scope>
    <source>
        <tissue evidence="7">Muscle</tissue>
    </source>
</reference>
<evidence type="ECO:0000256" key="5">
    <source>
        <dbReference type="PROSITE-ProRule" id="PRU00076"/>
    </source>
</evidence>
<dbReference type="InterPro" id="IPR018097">
    <property type="entry name" value="EGF_Ca-bd_CS"/>
</dbReference>
<dbReference type="InterPro" id="IPR050751">
    <property type="entry name" value="ECM_structural_protein"/>
</dbReference>
<dbReference type="GO" id="GO:0030855">
    <property type="term" value="P:epithelial cell differentiation"/>
    <property type="evidence" value="ECO:0007669"/>
    <property type="project" value="UniProtKB-ARBA"/>
</dbReference>
<dbReference type="GeneID" id="122143683"/>
<dbReference type="SMART" id="SM00179">
    <property type="entry name" value="EGF_CA"/>
    <property type="match status" value="2"/>
</dbReference>
<dbReference type="PROSITE" id="PS50026">
    <property type="entry name" value="EGF_3"/>
    <property type="match status" value="1"/>
</dbReference>
<dbReference type="Pfam" id="PF12947">
    <property type="entry name" value="EGF_3"/>
    <property type="match status" value="1"/>
</dbReference>
<dbReference type="OrthoDB" id="4405280at2759"/>
<accession>A0A9Q9XY86</accession>
<dbReference type="AlphaFoldDB" id="A0A9Q9XY86"/>
<proteinExistence type="predicted"/>
<dbReference type="PANTHER" id="PTHR24034">
    <property type="entry name" value="EGF-LIKE DOMAIN-CONTAINING PROTEIN"/>
    <property type="match status" value="1"/>
</dbReference>
<name>A0A9Q9XY86_CYPCA</name>
<protein>
    <submittedName>
        <fullName evidence="7">Adhesion G protein-coupled receptor E2-like</fullName>
    </submittedName>
</protein>
<dbReference type="KEGG" id="ccar:122143683"/>
<evidence type="ECO:0000259" key="6">
    <source>
        <dbReference type="PROSITE" id="PS50026"/>
    </source>
</evidence>
<dbReference type="RefSeq" id="XP_042610199.1">
    <property type="nucleotide sequence ID" value="XM_042754265.1"/>
</dbReference>
<dbReference type="PANTHER" id="PTHR24034:SF209">
    <property type="entry name" value="EGF-LIKE DOMAIN-CONTAINING PROTEIN"/>
    <property type="match status" value="1"/>
</dbReference>
<evidence type="ECO:0000256" key="2">
    <source>
        <dbReference type="ARBA" id="ARBA00022729"/>
    </source>
</evidence>
<evidence type="ECO:0000256" key="3">
    <source>
        <dbReference type="ARBA" id="ARBA00022737"/>
    </source>
</evidence>
<dbReference type="Proteomes" id="UP001155660">
    <property type="component" value="Unplaced"/>
</dbReference>
<keyword evidence="3" id="KW-0677">Repeat</keyword>
<keyword evidence="2" id="KW-0732">Signal</keyword>
<keyword evidence="4" id="KW-1015">Disulfide bond</keyword>
<evidence type="ECO:0000313" key="7">
    <source>
        <dbReference type="RefSeq" id="XP_042610199.1"/>
    </source>
</evidence>
<dbReference type="InterPro" id="IPR001881">
    <property type="entry name" value="EGF-like_Ca-bd_dom"/>
</dbReference>
<organism evidence="7">
    <name type="scientific">Cyprinus carpio</name>
    <name type="common">Common carp</name>
    <dbReference type="NCBI Taxonomy" id="7962"/>
    <lineage>
        <taxon>Eukaryota</taxon>
        <taxon>Metazoa</taxon>
        <taxon>Chordata</taxon>
        <taxon>Craniata</taxon>
        <taxon>Vertebrata</taxon>
        <taxon>Euteleostomi</taxon>
        <taxon>Actinopterygii</taxon>
        <taxon>Neopterygii</taxon>
        <taxon>Teleostei</taxon>
        <taxon>Ostariophysi</taxon>
        <taxon>Cypriniformes</taxon>
        <taxon>Cyprinidae</taxon>
        <taxon>Cyprininae</taxon>
        <taxon>Cyprinus</taxon>
    </lineage>
</organism>
<keyword evidence="1 5" id="KW-0245">EGF-like domain</keyword>
<evidence type="ECO:0000256" key="1">
    <source>
        <dbReference type="ARBA" id="ARBA00022536"/>
    </source>
</evidence>
<dbReference type="CDD" id="cd00054">
    <property type="entry name" value="EGF_CA"/>
    <property type="match status" value="2"/>
</dbReference>
<dbReference type="InterPro" id="IPR049883">
    <property type="entry name" value="NOTCH1_EGF-like"/>
</dbReference>
<sequence length="145" mass="15767">MDPGVCGDHAQCFNTPGSYYCTCDEGFQSTPPNFTQTTGQCLDINECLVGTYECSADLECVNTIGSFNCSCPKGYKTSRLDAGCEDVDECLSSVCGVHSSCFNNSWRFPLHLFSRVCFEHENSTCAGKRQCPAAANNTDISVFEC</sequence>
<dbReference type="PROSITE" id="PS00010">
    <property type="entry name" value="ASX_HYDROXYL"/>
    <property type="match status" value="1"/>
</dbReference>
<dbReference type="PROSITE" id="PS01186">
    <property type="entry name" value="EGF_2"/>
    <property type="match status" value="1"/>
</dbReference>
<dbReference type="InterPro" id="IPR000152">
    <property type="entry name" value="EGF-type_Asp/Asn_hydroxyl_site"/>
</dbReference>
<dbReference type="InterPro" id="IPR000742">
    <property type="entry name" value="EGF"/>
</dbReference>
<dbReference type="FunFam" id="2.10.25.10:FF:000038">
    <property type="entry name" value="Fibrillin 2"/>
    <property type="match status" value="2"/>
</dbReference>